<evidence type="ECO:0000256" key="11">
    <source>
        <dbReference type="ARBA" id="ARBA00023004"/>
    </source>
</evidence>
<reference evidence="16 17" key="1">
    <citation type="submission" date="2016-10" db="EMBL/GenBank/DDBJ databases">
        <authorList>
            <person name="de Groot N.N."/>
        </authorList>
    </citation>
    <scope>NUCLEOTIDE SEQUENCE [LARGE SCALE GENOMIC DNA]</scope>
    <source>
        <strain evidence="16 17">CGMCC 4.5506</strain>
    </source>
</reference>
<accession>A0A1G6QDH5</accession>
<dbReference type="InterPro" id="IPR036890">
    <property type="entry name" value="HATPase_C_sf"/>
</dbReference>
<dbReference type="InterPro" id="IPR004358">
    <property type="entry name" value="Sig_transdc_His_kin-like_C"/>
</dbReference>
<evidence type="ECO:0000256" key="1">
    <source>
        <dbReference type="ARBA" id="ARBA00000085"/>
    </source>
</evidence>
<keyword evidence="6" id="KW-0004">4Fe-4S</keyword>
<keyword evidence="9" id="KW-0479">Metal-binding</keyword>
<dbReference type="Gene3D" id="3.30.565.10">
    <property type="entry name" value="Histidine kinase-like ATPase, C-terminal domain"/>
    <property type="match status" value="1"/>
</dbReference>
<keyword evidence="12" id="KW-0902">Two-component regulatory system</keyword>
<dbReference type="EMBL" id="FMZE01000004">
    <property type="protein sequence ID" value="SDC90530.1"/>
    <property type="molecule type" value="Genomic_DNA"/>
</dbReference>
<protein>
    <recommendedName>
        <fullName evidence="5">Oxygen sensor histidine kinase NreB</fullName>
        <ecNumber evidence="4">2.7.13.3</ecNumber>
    </recommendedName>
    <alternativeName>
        <fullName evidence="15">Nitrogen regulation protein B</fullName>
    </alternativeName>
</protein>
<evidence type="ECO:0000256" key="7">
    <source>
        <dbReference type="ARBA" id="ARBA00022490"/>
    </source>
</evidence>
<dbReference type="GO" id="GO:0046983">
    <property type="term" value="F:protein dimerization activity"/>
    <property type="evidence" value="ECO:0007669"/>
    <property type="project" value="InterPro"/>
</dbReference>
<evidence type="ECO:0000256" key="9">
    <source>
        <dbReference type="ARBA" id="ARBA00022723"/>
    </source>
</evidence>
<keyword evidence="10 16" id="KW-0418">Kinase</keyword>
<evidence type="ECO:0000256" key="8">
    <source>
        <dbReference type="ARBA" id="ARBA00022679"/>
    </source>
</evidence>
<sequence length="397" mass="41980">MVTAQAPITRRMLGYWELFYALVYIGAAVAALLDPGYPTASRIGSVLLLAAQAAWYWLAGHRPLSASDHDQSVPLRAGLRWFCGALVLFCCAILLVGASAWVTPALLCQTFWLLPFRIAAPSVVLVSFAPTVRDIVAGDSAADVIPRFAPAAAIFAVLSLLLGYVLTRIGRDNEKQAELIASLEASRAEVARLSHEAGTSAERERLAREIHDTLAQGFTSIVALTQAAESELDNEREAARRHLALATRTARENLAEARAMVGALTPTALGSSSLAEAVRRQAKLFTDVSGTAASCTIGDPLPTLETAKEVVLLRAVQEALANVRRHAAASTVEVRLLASEHGVMLSVHDDGKGFAADAAATGFGLAGMRSRAEQVGGTLTIHSGIDEGTKLVVEVPS</sequence>
<dbReference type="Proteomes" id="UP000199494">
    <property type="component" value="Unassembled WGS sequence"/>
</dbReference>
<dbReference type="PROSITE" id="PS50109">
    <property type="entry name" value="HIS_KIN"/>
    <property type="match status" value="1"/>
</dbReference>
<evidence type="ECO:0000256" key="10">
    <source>
        <dbReference type="ARBA" id="ARBA00022777"/>
    </source>
</evidence>
<evidence type="ECO:0000256" key="6">
    <source>
        <dbReference type="ARBA" id="ARBA00022485"/>
    </source>
</evidence>
<dbReference type="InterPro" id="IPR011712">
    <property type="entry name" value="Sig_transdc_His_kin_sub3_dim/P"/>
</dbReference>
<dbReference type="PANTHER" id="PTHR24421">
    <property type="entry name" value="NITRATE/NITRITE SENSOR PROTEIN NARX-RELATED"/>
    <property type="match status" value="1"/>
</dbReference>
<dbReference type="InterPro" id="IPR050482">
    <property type="entry name" value="Sensor_HK_TwoCompSys"/>
</dbReference>
<comment type="catalytic activity">
    <reaction evidence="1">
        <text>ATP + protein L-histidine = ADP + protein N-phospho-L-histidine.</text>
        <dbReference type="EC" id="2.7.13.3"/>
    </reaction>
</comment>
<comment type="function">
    <text evidence="14">Member of the two-component regulatory system NreB/NreC involved in the control of dissimilatory nitrate/nitrite reduction in response to oxygen. NreB functions as a direct oxygen sensor histidine kinase which is autophosphorylated, in the absence of oxygen, probably at the conserved histidine residue, and transfers its phosphate group probably to a conserved aspartate residue of NreC. NreB/NreC activates the expression of the nitrate (narGHJI) and nitrite (nir) reductase operons, as well as the putative nitrate transporter gene narT.</text>
</comment>
<evidence type="ECO:0000313" key="17">
    <source>
        <dbReference type="Proteomes" id="UP000199494"/>
    </source>
</evidence>
<dbReference type="GO" id="GO:0051539">
    <property type="term" value="F:4 iron, 4 sulfur cluster binding"/>
    <property type="evidence" value="ECO:0007669"/>
    <property type="project" value="UniProtKB-KW"/>
</dbReference>
<dbReference type="GO" id="GO:0005737">
    <property type="term" value="C:cytoplasm"/>
    <property type="evidence" value="ECO:0007669"/>
    <property type="project" value="UniProtKB-SubCell"/>
</dbReference>
<proteinExistence type="predicted"/>
<keyword evidence="17" id="KW-1185">Reference proteome</keyword>
<dbReference type="SUPFAM" id="SSF55874">
    <property type="entry name" value="ATPase domain of HSP90 chaperone/DNA topoisomerase II/histidine kinase"/>
    <property type="match status" value="1"/>
</dbReference>
<dbReference type="GO" id="GO:0046872">
    <property type="term" value="F:metal ion binding"/>
    <property type="evidence" value="ECO:0007669"/>
    <property type="project" value="UniProtKB-KW"/>
</dbReference>
<comment type="cofactor">
    <cofactor evidence="2">
        <name>[4Fe-4S] cluster</name>
        <dbReference type="ChEBI" id="CHEBI:49883"/>
    </cofactor>
</comment>
<dbReference type="Pfam" id="PF02518">
    <property type="entry name" value="HATPase_c"/>
    <property type="match status" value="1"/>
</dbReference>
<dbReference type="InterPro" id="IPR005467">
    <property type="entry name" value="His_kinase_dom"/>
</dbReference>
<gene>
    <name evidence="16" type="ORF">SAMN05421630_104375</name>
</gene>
<evidence type="ECO:0000256" key="12">
    <source>
        <dbReference type="ARBA" id="ARBA00023012"/>
    </source>
</evidence>
<dbReference type="InterPro" id="IPR003594">
    <property type="entry name" value="HATPase_dom"/>
</dbReference>
<evidence type="ECO:0000256" key="4">
    <source>
        <dbReference type="ARBA" id="ARBA00012438"/>
    </source>
</evidence>
<evidence type="ECO:0000256" key="14">
    <source>
        <dbReference type="ARBA" id="ARBA00024827"/>
    </source>
</evidence>
<dbReference type="GO" id="GO:0000155">
    <property type="term" value="F:phosphorelay sensor kinase activity"/>
    <property type="evidence" value="ECO:0007669"/>
    <property type="project" value="InterPro"/>
</dbReference>
<evidence type="ECO:0000313" key="16">
    <source>
        <dbReference type="EMBL" id="SDC90530.1"/>
    </source>
</evidence>
<evidence type="ECO:0000256" key="5">
    <source>
        <dbReference type="ARBA" id="ARBA00017322"/>
    </source>
</evidence>
<dbReference type="InterPro" id="IPR017205">
    <property type="entry name" value="Sig_transdc_His_kinase_ChrS"/>
</dbReference>
<dbReference type="GO" id="GO:0016020">
    <property type="term" value="C:membrane"/>
    <property type="evidence" value="ECO:0007669"/>
    <property type="project" value="InterPro"/>
</dbReference>
<dbReference type="PANTHER" id="PTHR24421:SF62">
    <property type="entry name" value="SENSORY TRANSDUCTION HISTIDINE KINASE"/>
    <property type="match status" value="1"/>
</dbReference>
<dbReference type="PRINTS" id="PR00344">
    <property type="entry name" value="BCTRLSENSOR"/>
</dbReference>
<keyword evidence="7" id="KW-0963">Cytoplasm</keyword>
<keyword evidence="11" id="KW-0408">Iron</keyword>
<evidence type="ECO:0000256" key="3">
    <source>
        <dbReference type="ARBA" id="ARBA00004496"/>
    </source>
</evidence>
<dbReference type="CDD" id="cd16917">
    <property type="entry name" value="HATPase_UhpB-NarQ-NarX-like"/>
    <property type="match status" value="1"/>
</dbReference>
<dbReference type="SMART" id="SM00387">
    <property type="entry name" value="HATPase_c"/>
    <property type="match status" value="1"/>
</dbReference>
<evidence type="ECO:0000256" key="15">
    <source>
        <dbReference type="ARBA" id="ARBA00030800"/>
    </source>
</evidence>
<dbReference type="Gene3D" id="1.20.5.1930">
    <property type="match status" value="1"/>
</dbReference>
<dbReference type="EC" id="2.7.13.3" evidence="4"/>
<keyword evidence="8" id="KW-0808">Transferase</keyword>
<dbReference type="Pfam" id="PF07730">
    <property type="entry name" value="HisKA_3"/>
    <property type="match status" value="1"/>
</dbReference>
<evidence type="ECO:0000256" key="2">
    <source>
        <dbReference type="ARBA" id="ARBA00001966"/>
    </source>
</evidence>
<comment type="subcellular location">
    <subcellularLocation>
        <location evidence="3">Cytoplasm</location>
    </subcellularLocation>
</comment>
<dbReference type="STRING" id="530584.SAMN05421630_104375"/>
<dbReference type="AlphaFoldDB" id="A0A1G6QDH5"/>
<evidence type="ECO:0000256" key="13">
    <source>
        <dbReference type="ARBA" id="ARBA00023014"/>
    </source>
</evidence>
<name>A0A1G6QDH5_9PSEU</name>
<keyword evidence="13" id="KW-0411">Iron-sulfur</keyword>
<dbReference type="PIRSF" id="PIRSF037434">
    <property type="entry name" value="STHK_ChrS"/>
    <property type="match status" value="1"/>
</dbReference>
<organism evidence="16 17">
    <name type="scientific">Prauserella marina</name>
    <dbReference type="NCBI Taxonomy" id="530584"/>
    <lineage>
        <taxon>Bacteria</taxon>
        <taxon>Bacillati</taxon>
        <taxon>Actinomycetota</taxon>
        <taxon>Actinomycetes</taxon>
        <taxon>Pseudonocardiales</taxon>
        <taxon>Pseudonocardiaceae</taxon>
        <taxon>Prauserella</taxon>
    </lineage>
</organism>